<dbReference type="AlphaFoldDB" id="A0A7T5JP13"/>
<evidence type="ECO:0000313" key="5">
    <source>
        <dbReference type="Proteomes" id="UP000677234"/>
    </source>
</evidence>
<feature type="chain" id="PRO_5032946845" evidence="1">
    <location>
        <begin position="25"/>
        <end position="281"/>
    </location>
</feature>
<sequence>MKKIALFSLVAGLLFSSFPNYSKAFDNDLNNDGYVDAMYIDSYEGFAYDSTRRLFSVGTTSKGERASVLVAYAITPHWNQQPTGVEYVRSFTDTLGVQREYGAVPGTVYPEYIRNQFVIPEGDAYAHIYRISPRNQLSEVSLGSLTGLMELIGLERASFLLDTVFSIVTEVESLSTSSPNSSGDYGSSAYVTQWFTSYSSWKNNTNGNTDLPSTISSSNAYKDRSRGFFSEFKYQDDAWSRGSKHRVEAITRIKYVMKLQSSGLTYSFNHLNTLNHYSYGY</sequence>
<reference evidence="3" key="2">
    <citation type="submission" date="2021-04" db="EMBL/GenBank/DDBJ databases">
        <title>Brevibacillus composti FJAT-54423, complete genome.</title>
        <authorList>
            <person name="Tang R."/>
        </authorList>
    </citation>
    <scope>NUCLEOTIDE SEQUENCE</scope>
    <source>
        <strain evidence="3">FJAT-54424</strain>
    </source>
</reference>
<dbReference type="Proteomes" id="UP000677234">
    <property type="component" value="Chromosome"/>
</dbReference>
<keyword evidence="5" id="KW-1185">Reference proteome</keyword>
<organism evidence="2 4">
    <name type="scientific">Brevibacillus composti</name>
    <dbReference type="NCBI Taxonomy" id="2796470"/>
    <lineage>
        <taxon>Bacteria</taxon>
        <taxon>Bacillati</taxon>
        <taxon>Bacillota</taxon>
        <taxon>Bacilli</taxon>
        <taxon>Bacillales</taxon>
        <taxon>Paenibacillaceae</taxon>
        <taxon>Brevibacillus</taxon>
    </lineage>
</organism>
<name>A0A7T5JP13_9BACL</name>
<evidence type="ECO:0000313" key="4">
    <source>
        <dbReference type="Proteomes" id="UP000595847"/>
    </source>
</evidence>
<dbReference type="RefSeq" id="WP_198828171.1">
    <property type="nucleotide sequence ID" value="NZ_CP066308.1"/>
</dbReference>
<evidence type="ECO:0000313" key="2">
    <source>
        <dbReference type="EMBL" id="QQE74595.1"/>
    </source>
</evidence>
<accession>A0A7T5JP13</accession>
<dbReference type="Proteomes" id="UP000595847">
    <property type="component" value="Chromosome"/>
</dbReference>
<dbReference type="EMBL" id="CP066308">
    <property type="protein sequence ID" value="QQE74595.1"/>
    <property type="molecule type" value="Genomic_DNA"/>
</dbReference>
<evidence type="ECO:0000313" key="3">
    <source>
        <dbReference type="EMBL" id="QUO41678.1"/>
    </source>
</evidence>
<evidence type="ECO:0000256" key="1">
    <source>
        <dbReference type="SAM" id="SignalP"/>
    </source>
</evidence>
<gene>
    <name evidence="2" type="ORF">JD108_00880</name>
    <name evidence="3" type="ORF">KDJ56_00880</name>
</gene>
<dbReference type="KEGG" id="bcop:JD108_00880"/>
<reference evidence="2 4" key="1">
    <citation type="submission" date="2020-12" db="EMBL/GenBank/DDBJ databases">
        <title>strain FJAT-54423T represents a novel species of the genus Brevibacillus.</title>
        <authorList>
            <person name="Tang R."/>
        </authorList>
    </citation>
    <scope>NUCLEOTIDE SEQUENCE [LARGE SCALE GENOMIC DNA]</scope>
    <source>
        <strain evidence="2 4">FJAT-54423</strain>
    </source>
</reference>
<proteinExistence type="predicted"/>
<feature type="signal peptide" evidence="1">
    <location>
        <begin position="1"/>
        <end position="24"/>
    </location>
</feature>
<dbReference type="EMBL" id="CP073708">
    <property type="protein sequence ID" value="QUO41678.1"/>
    <property type="molecule type" value="Genomic_DNA"/>
</dbReference>
<protein>
    <submittedName>
        <fullName evidence="2">Uncharacterized protein</fullName>
    </submittedName>
</protein>
<keyword evidence="1" id="KW-0732">Signal</keyword>